<dbReference type="Proteomes" id="UP000001934">
    <property type="component" value="Chromosome"/>
</dbReference>
<dbReference type="Gene3D" id="3.40.190.10">
    <property type="entry name" value="Periplasmic binding protein-like II"/>
    <property type="match status" value="2"/>
</dbReference>
<protein>
    <submittedName>
        <fullName evidence="7">ABC-type methionine transport system, periplasmic component</fullName>
    </submittedName>
</protein>
<evidence type="ECO:0000256" key="3">
    <source>
        <dbReference type="ARBA" id="ARBA00022729"/>
    </source>
</evidence>
<dbReference type="HOGENOM" id="CLU_798851_0_0_14"/>
<evidence type="ECO:0000256" key="1">
    <source>
        <dbReference type="ARBA" id="ARBA00004635"/>
    </source>
</evidence>
<evidence type="ECO:0000313" key="8">
    <source>
        <dbReference type="Proteomes" id="UP000001934"/>
    </source>
</evidence>
<dbReference type="InterPro" id="IPR004872">
    <property type="entry name" value="Lipoprotein_NlpA"/>
</dbReference>
<evidence type="ECO:0000256" key="2">
    <source>
        <dbReference type="ARBA" id="ARBA00008973"/>
    </source>
</evidence>
<evidence type="ECO:0000256" key="6">
    <source>
        <dbReference type="ARBA" id="ARBA00023288"/>
    </source>
</evidence>
<name>Q2NIN8_AYWBP</name>
<evidence type="ECO:0000256" key="4">
    <source>
        <dbReference type="ARBA" id="ARBA00023136"/>
    </source>
</evidence>
<dbReference type="eggNOG" id="COG1464">
    <property type="taxonomic scope" value="Bacteria"/>
</dbReference>
<comment type="subcellular location">
    <subcellularLocation>
        <location evidence="1">Membrane</location>
        <topology evidence="1">Lipid-anchor</topology>
    </subcellularLocation>
</comment>
<dbReference type="STRING" id="322098.AYWB_588"/>
<gene>
    <name evidence="7" type="primary">nlpA</name>
    <name evidence="7" type="ordered locus">AYWB_588</name>
</gene>
<dbReference type="AlphaFoldDB" id="Q2NIN8"/>
<evidence type="ECO:0000256" key="5">
    <source>
        <dbReference type="ARBA" id="ARBA00023139"/>
    </source>
</evidence>
<keyword evidence="4" id="KW-0472">Membrane</keyword>
<reference evidence="7 8" key="1">
    <citation type="journal article" date="2006" name="J. Bacteriol.">
        <title>Living with genome instability: the adaptation of phytoplasmas to diverse environments of their insect and plant hosts.</title>
        <authorList>
            <person name="Bai X."/>
            <person name="Zhang J."/>
            <person name="Ewing A."/>
            <person name="Miller S.A."/>
            <person name="Jancso Radek A."/>
            <person name="Shevchenko D.V."/>
            <person name="Tsukerman K."/>
            <person name="Walunas T."/>
            <person name="Lapidus A."/>
            <person name="Campbell J.W."/>
            <person name="Hogenhout S.A."/>
        </authorList>
    </citation>
    <scope>NUCLEOTIDE SEQUENCE [LARGE SCALE GENOMIC DNA]</scope>
    <source>
        <strain evidence="7 8">AYWB</strain>
    </source>
</reference>
<comment type="similarity">
    <text evidence="2">Belongs to the NlpA lipoprotein family.</text>
</comment>
<keyword evidence="8" id="KW-1185">Reference proteome</keyword>
<keyword evidence="3" id="KW-0732">Signal</keyword>
<sequence>MFKLSFLSSKTKKNLIFALLTISLLCNLLLGYFLWYNKKTLADNSYNQKTHKLKVATALPTIKDFLEAYAKDRLKEYNIDLDVQYLSLGFKQTNELLLNKQVDAKLDAHVHHLNVFNKEQSNITDKDKLTFSQVVYLAKFGLFAKPNTFNNLESIQKTTHPSNLKILMPQDNFQRSLALCLLQELKIIEEKNPGRTLINEEQFNLKTTDFKSTDLYPYIEYTTETDLNKITSRFLAHNDFDLCLNYPTVMGLGINKFISLGIIQKPNKLDDILYSYAISLVTTNNNENDWKIKILKDILKEEEAIAYMEANPFATNFYMIPRQEVKQISKNIKYKYLGKTGSASSSSN</sequence>
<accession>Q2NIN8</accession>
<evidence type="ECO:0000313" key="7">
    <source>
        <dbReference type="EMBL" id="ABC65705.1"/>
    </source>
</evidence>
<dbReference type="RefSeq" id="WP_011412867.1">
    <property type="nucleotide sequence ID" value="NC_007716.1"/>
</dbReference>
<organism evidence="7 8">
    <name type="scientific">Aster yellows witches'-broom phytoplasma (strain AYWB)</name>
    <dbReference type="NCBI Taxonomy" id="322098"/>
    <lineage>
        <taxon>Bacteria</taxon>
        <taxon>Bacillati</taxon>
        <taxon>Mycoplasmatota</taxon>
        <taxon>Mollicutes</taxon>
        <taxon>Acholeplasmatales</taxon>
        <taxon>Acholeplasmataceae</taxon>
        <taxon>Candidatus Phytoplasma</taxon>
        <taxon>16SrI (Aster yellows group)</taxon>
    </lineage>
</organism>
<proteinExistence type="inferred from homology"/>
<dbReference type="KEGG" id="ayw:AYWB_588"/>
<dbReference type="EMBL" id="CP000061">
    <property type="protein sequence ID" value="ABC65705.1"/>
    <property type="molecule type" value="Genomic_DNA"/>
</dbReference>
<dbReference type="OrthoDB" id="385755at2"/>
<keyword evidence="6" id="KW-0449">Lipoprotein</keyword>
<dbReference type="Pfam" id="PF03180">
    <property type="entry name" value="Lipoprotein_9"/>
    <property type="match status" value="1"/>
</dbReference>
<dbReference type="IntAct" id="Q2NIN8">
    <property type="interactions" value="18"/>
</dbReference>
<dbReference type="SUPFAM" id="SSF53850">
    <property type="entry name" value="Periplasmic binding protein-like II"/>
    <property type="match status" value="1"/>
</dbReference>
<dbReference type="GO" id="GO:0016020">
    <property type="term" value="C:membrane"/>
    <property type="evidence" value="ECO:0007669"/>
    <property type="project" value="UniProtKB-SubCell"/>
</dbReference>
<dbReference type="PhylomeDB" id="Q2NIN8"/>
<keyword evidence="5" id="KW-0564">Palmitate</keyword>